<sequence>AEKAGLLTRLKDEGLLGNTQRYLGKLAGQSGVNANTVPAVASVSPDEQFSQLLAGIHDELKALDTAATPAAPSAAPMAKAANPMARNSSDISARSLKNASPPAVSSVQTQKRIERVQLKIQALKKMYAGIEQSFNDTEQQLKAANMPAEILQRHHAAVAQYQSRQKQFQQLSEQVERSSGAEQQRALVELSRFMGTHQNAKPHQFTDPNKLPFGSPSNKVRKPNETKAEYQASLFPPKYDKIMLAGAIPDGLKLAQASLPVLPVAQDTAETEDIQLTPAVKAKAQELNNNPVQIYNWVR</sequence>
<protein>
    <submittedName>
        <fullName evidence="2">Uncharacterized protein</fullName>
    </submittedName>
</protein>
<dbReference type="Proteomes" id="UP000612361">
    <property type="component" value="Unassembled WGS sequence"/>
</dbReference>
<dbReference type="EMBL" id="JACOGG010000050">
    <property type="protein sequence ID" value="MBC3937246.1"/>
    <property type="molecule type" value="Genomic_DNA"/>
</dbReference>
<name>A0A923I3Y7_9BURK</name>
<feature type="compositionally biased region" description="Low complexity" evidence="1">
    <location>
        <begin position="75"/>
        <end position="85"/>
    </location>
</feature>
<feature type="non-terminal residue" evidence="2">
    <location>
        <position position="299"/>
    </location>
</feature>
<keyword evidence="3" id="KW-1185">Reference proteome</keyword>
<dbReference type="AlphaFoldDB" id="A0A923I3Y7"/>
<gene>
    <name evidence="2" type="ORF">H8K47_17980</name>
</gene>
<evidence type="ECO:0000256" key="1">
    <source>
        <dbReference type="SAM" id="MobiDB-lite"/>
    </source>
</evidence>
<accession>A0A923I3Y7</accession>
<dbReference type="RefSeq" id="WP_222612835.1">
    <property type="nucleotide sequence ID" value="NZ_JACOGG010000050.1"/>
</dbReference>
<comment type="caution">
    <text evidence="2">The sequence shown here is derived from an EMBL/GenBank/DDBJ whole genome shotgun (WGS) entry which is preliminary data.</text>
</comment>
<feature type="region of interest" description="Disordered" evidence="1">
    <location>
        <begin position="199"/>
        <end position="224"/>
    </location>
</feature>
<feature type="region of interest" description="Disordered" evidence="1">
    <location>
        <begin position="75"/>
        <end position="108"/>
    </location>
</feature>
<reference evidence="2" key="1">
    <citation type="submission" date="2020-08" db="EMBL/GenBank/DDBJ databases">
        <title>Novel species isolated from subtropical streams in China.</title>
        <authorList>
            <person name="Lu H."/>
        </authorList>
    </citation>
    <scope>NUCLEOTIDE SEQUENCE</scope>
    <source>
        <strain evidence="2">CY7W</strain>
    </source>
</reference>
<proteinExistence type="predicted"/>
<feature type="non-terminal residue" evidence="2">
    <location>
        <position position="1"/>
    </location>
</feature>
<evidence type="ECO:0000313" key="3">
    <source>
        <dbReference type="Proteomes" id="UP000612361"/>
    </source>
</evidence>
<feature type="compositionally biased region" description="Polar residues" evidence="1">
    <location>
        <begin position="86"/>
        <end position="108"/>
    </location>
</feature>
<organism evidence="2 3">
    <name type="scientific">Undibacterium rugosum</name>
    <dbReference type="NCBI Taxonomy" id="2762291"/>
    <lineage>
        <taxon>Bacteria</taxon>
        <taxon>Pseudomonadati</taxon>
        <taxon>Pseudomonadota</taxon>
        <taxon>Betaproteobacteria</taxon>
        <taxon>Burkholderiales</taxon>
        <taxon>Oxalobacteraceae</taxon>
        <taxon>Undibacterium</taxon>
    </lineage>
</organism>
<evidence type="ECO:0000313" key="2">
    <source>
        <dbReference type="EMBL" id="MBC3937246.1"/>
    </source>
</evidence>